<evidence type="ECO:0000313" key="1">
    <source>
        <dbReference type="EMBL" id="PXF45581.1"/>
    </source>
</evidence>
<dbReference type="AlphaFoldDB" id="A0A2V3ITX6"/>
<keyword evidence="2" id="KW-1185">Reference proteome</keyword>
<protein>
    <submittedName>
        <fullName evidence="1">Uncharacterized protein</fullName>
    </submittedName>
</protein>
<sequence length="153" mass="17370">MKEIRAAENEIIAANGCLEGSNLSDSALQTEADILRKEYIRYMCCLEFIDWKHGERLSSISSETGDNVTNIIRTIWIWDGAKLIVGEQDAKKFLPSNISVIRRKEEVQMNVQSYASRAQSRAHESIRKLMISKSLHSLGKVRGREMNKSHASM</sequence>
<proteinExistence type="predicted"/>
<comment type="caution">
    <text evidence="1">The sequence shown here is derived from an EMBL/GenBank/DDBJ whole genome shotgun (WGS) entry which is preliminary data.</text>
</comment>
<evidence type="ECO:0000313" key="2">
    <source>
        <dbReference type="Proteomes" id="UP000247409"/>
    </source>
</evidence>
<gene>
    <name evidence="1" type="ORF">BWQ96_04658</name>
</gene>
<dbReference type="EMBL" id="NBIV01000057">
    <property type="protein sequence ID" value="PXF45581.1"/>
    <property type="molecule type" value="Genomic_DNA"/>
</dbReference>
<organism evidence="1 2">
    <name type="scientific">Gracilariopsis chorda</name>
    <dbReference type="NCBI Taxonomy" id="448386"/>
    <lineage>
        <taxon>Eukaryota</taxon>
        <taxon>Rhodophyta</taxon>
        <taxon>Florideophyceae</taxon>
        <taxon>Rhodymeniophycidae</taxon>
        <taxon>Gracilariales</taxon>
        <taxon>Gracilariaceae</taxon>
        <taxon>Gracilariopsis</taxon>
    </lineage>
</organism>
<accession>A0A2V3ITX6</accession>
<name>A0A2V3ITX6_9FLOR</name>
<dbReference type="Proteomes" id="UP000247409">
    <property type="component" value="Unassembled WGS sequence"/>
</dbReference>
<reference evidence="1 2" key="1">
    <citation type="journal article" date="2018" name="Mol. Biol. Evol.">
        <title>Analysis of the draft genome of the red seaweed Gracilariopsis chorda provides insights into genome size evolution in Rhodophyta.</title>
        <authorList>
            <person name="Lee J."/>
            <person name="Yang E.C."/>
            <person name="Graf L."/>
            <person name="Yang J.H."/>
            <person name="Qiu H."/>
            <person name="Zel Zion U."/>
            <person name="Chan C.X."/>
            <person name="Stephens T.G."/>
            <person name="Weber A.P.M."/>
            <person name="Boo G.H."/>
            <person name="Boo S.M."/>
            <person name="Kim K.M."/>
            <person name="Shin Y."/>
            <person name="Jung M."/>
            <person name="Lee S.J."/>
            <person name="Yim H.S."/>
            <person name="Lee J.H."/>
            <person name="Bhattacharya D."/>
            <person name="Yoon H.S."/>
        </authorList>
    </citation>
    <scope>NUCLEOTIDE SEQUENCE [LARGE SCALE GENOMIC DNA]</scope>
    <source>
        <strain evidence="1 2">SKKU-2015</strain>
        <tissue evidence="1">Whole body</tissue>
    </source>
</reference>